<sequence>MDWYSQKSLLSSPYTKEFLSELIRKTESYKFNQAVEELRVVSASITETKEILIALTIPVYIIAICYAITLCLKITKRRHRVPKNDIESQCATLPYTQTSISRKTSLEELRNGVKFTNETLNNVASNGSVNNEKPASMKNKTTLERNQFLTSSCKRRQTMLQLLENLEKGSDKL</sequence>
<name>A0A914EEC7_9BILA</name>
<reference evidence="3" key="1">
    <citation type="submission" date="2022-11" db="UniProtKB">
        <authorList>
            <consortium name="WormBaseParasite"/>
        </authorList>
    </citation>
    <scope>IDENTIFICATION</scope>
</reference>
<accession>A0A914EEC7</accession>
<keyword evidence="2" id="KW-1185">Reference proteome</keyword>
<feature type="transmembrane region" description="Helical" evidence="1">
    <location>
        <begin position="51"/>
        <end position="72"/>
    </location>
</feature>
<dbReference type="Proteomes" id="UP000887540">
    <property type="component" value="Unplaced"/>
</dbReference>
<keyword evidence="1" id="KW-0812">Transmembrane</keyword>
<keyword evidence="1" id="KW-0472">Membrane</keyword>
<evidence type="ECO:0000313" key="3">
    <source>
        <dbReference type="WBParaSite" id="ACRNAN_scaffold7240.g6758.t1"/>
    </source>
</evidence>
<protein>
    <submittedName>
        <fullName evidence="3">Uncharacterized protein</fullName>
    </submittedName>
</protein>
<evidence type="ECO:0000313" key="2">
    <source>
        <dbReference type="Proteomes" id="UP000887540"/>
    </source>
</evidence>
<dbReference type="WBParaSite" id="ACRNAN_scaffold7240.g6758.t1">
    <property type="protein sequence ID" value="ACRNAN_scaffold7240.g6758.t1"/>
    <property type="gene ID" value="ACRNAN_scaffold7240.g6758"/>
</dbReference>
<evidence type="ECO:0000256" key="1">
    <source>
        <dbReference type="SAM" id="Phobius"/>
    </source>
</evidence>
<dbReference type="AlphaFoldDB" id="A0A914EEC7"/>
<organism evidence="2 3">
    <name type="scientific">Acrobeloides nanus</name>
    <dbReference type="NCBI Taxonomy" id="290746"/>
    <lineage>
        <taxon>Eukaryota</taxon>
        <taxon>Metazoa</taxon>
        <taxon>Ecdysozoa</taxon>
        <taxon>Nematoda</taxon>
        <taxon>Chromadorea</taxon>
        <taxon>Rhabditida</taxon>
        <taxon>Tylenchina</taxon>
        <taxon>Cephalobomorpha</taxon>
        <taxon>Cephaloboidea</taxon>
        <taxon>Cephalobidae</taxon>
        <taxon>Acrobeloides</taxon>
    </lineage>
</organism>
<keyword evidence="1" id="KW-1133">Transmembrane helix</keyword>
<proteinExistence type="predicted"/>